<protein>
    <recommendedName>
        <fullName evidence="2">cysteine-S-conjugate beta-lyase</fullName>
        <ecNumber evidence="2">4.4.1.13</ecNumber>
    </recommendedName>
</protein>
<dbReference type="PANTHER" id="PTHR43525">
    <property type="entry name" value="PROTEIN MALY"/>
    <property type="match status" value="1"/>
</dbReference>
<evidence type="ECO:0000256" key="1">
    <source>
        <dbReference type="ARBA" id="ARBA00001933"/>
    </source>
</evidence>
<dbReference type="GO" id="GO:0047804">
    <property type="term" value="F:cysteine-S-conjugate beta-lyase activity"/>
    <property type="evidence" value="ECO:0007669"/>
    <property type="project" value="UniProtKB-EC"/>
</dbReference>
<dbReference type="Pfam" id="PF00155">
    <property type="entry name" value="Aminotran_1_2"/>
    <property type="match status" value="1"/>
</dbReference>
<name>A0A1F7WPU4_9BACT</name>
<gene>
    <name evidence="7" type="ORF">A2008_00880</name>
</gene>
<evidence type="ECO:0000256" key="4">
    <source>
        <dbReference type="ARBA" id="ARBA00023239"/>
    </source>
</evidence>
<comment type="cofactor">
    <cofactor evidence="1">
        <name>pyridoxal 5'-phosphate</name>
        <dbReference type="ChEBI" id="CHEBI:597326"/>
    </cofactor>
</comment>
<dbReference type="InterPro" id="IPR015421">
    <property type="entry name" value="PyrdxlP-dep_Trfase_major"/>
</dbReference>
<dbReference type="InterPro" id="IPR015422">
    <property type="entry name" value="PyrdxlP-dep_Trfase_small"/>
</dbReference>
<dbReference type="STRING" id="1817813.A2008_00880"/>
<dbReference type="PANTHER" id="PTHR43525:SF1">
    <property type="entry name" value="PROTEIN MALY"/>
    <property type="match status" value="1"/>
</dbReference>
<dbReference type="InterPro" id="IPR004839">
    <property type="entry name" value="Aminotransferase_I/II_large"/>
</dbReference>
<dbReference type="CDD" id="cd00609">
    <property type="entry name" value="AAT_like"/>
    <property type="match status" value="1"/>
</dbReference>
<dbReference type="Gene3D" id="3.40.640.10">
    <property type="entry name" value="Type I PLP-dependent aspartate aminotransferase-like (Major domain)"/>
    <property type="match status" value="1"/>
</dbReference>
<feature type="non-terminal residue" evidence="7">
    <location>
        <position position="1"/>
    </location>
</feature>
<dbReference type="InterPro" id="IPR027619">
    <property type="entry name" value="C-S_lyase_PatB-like"/>
</dbReference>
<organism evidence="7 8">
    <name type="scientific">Candidatus Wallbacteria bacterium GWC2_49_35</name>
    <dbReference type="NCBI Taxonomy" id="1817813"/>
    <lineage>
        <taxon>Bacteria</taxon>
        <taxon>Candidatus Walliibacteriota</taxon>
    </lineage>
</organism>
<dbReference type="GO" id="GO:0030170">
    <property type="term" value="F:pyridoxal phosphate binding"/>
    <property type="evidence" value="ECO:0007669"/>
    <property type="project" value="InterPro"/>
</dbReference>
<keyword evidence="3" id="KW-0663">Pyridoxal phosphate</keyword>
<dbReference type="EMBL" id="MGFH01000134">
    <property type="protein sequence ID" value="OGM04853.1"/>
    <property type="molecule type" value="Genomic_DNA"/>
</dbReference>
<dbReference type="AlphaFoldDB" id="A0A1F7WPU4"/>
<dbReference type="Gene3D" id="3.90.1150.10">
    <property type="entry name" value="Aspartate Aminotransferase, domain 1"/>
    <property type="match status" value="1"/>
</dbReference>
<accession>A0A1F7WPU4</accession>
<dbReference type="Proteomes" id="UP000178735">
    <property type="component" value="Unassembled WGS sequence"/>
</dbReference>
<evidence type="ECO:0000259" key="6">
    <source>
        <dbReference type="Pfam" id="PF00155"/>
    </source>
</evidence>
<dbReference type="NCBIfam" id="TIGR04350">
    <property type="entry name" value="C_S_lyase_PatB"/>
    <property type="match status" value="1"/>
</dbReference>
<dbReference type="SUPFAM" id="SSF53383">
    <property type="entry name" value="PLP-dependent transferases"/>
    <property type="match status" value="1"/>
</dbReference>
<comment type="caution">
    <text evidence="7">The sequence shown here is derived from an EMBL/GenBank/DDBJ whole genome shotgun (WGS) entry which is preliminary data.</text>
</comment>
<proteinExistence type="inferred from homology"/>
<evidence type="ECO:0000256" key="2">
    <source>
        <dbReference type="ARBA" id="ARBA00012224"/>
    </source>
</evidence>
<keyword evidence="4 7" id="KW-0456">Lyase</keyword>
<dbReference type="InterPro" id="IPR015424">
    <property type="entry name" value="PyrdxlP-dep_Trfase"/>
</dbReference>
<comment type="similarity">
    <text evidence="5">Belongs to the class-II pyridoxal-phosphate-dependent aminotransferase family. MalY/PatB cystathionine beta-lyase subfamily.</text>
</comment>
<evidence type="ECO:0000256" key="5">
    <source>
        <dbReference type="ARBA" id="ARBA00037974"/>
    </source>
</evidence>
<feature type="domain" description="Aminotransferase class I/classII large" evidence="6">
    <location>
        <begin position="5"/>
        <end position="254"/>
    </location>
</feature>
<dbReference type="InterPro" id="IPR051798">
    <property type="entry name" value="Class-II_PLP-Dep_Aminotrans"/>
</dbReference>
<evidence type="ECO:0000256" key="3">
    <source>
        <dbReference type="ARBA" id="ARBA00022898"/>
    </source>
</evidence>
<sequence length="261" mass="29013">GRKVIENNLKQSADGGAYKIDFADLEAKAESGAKMLFLCAPHNPVGRVWNAEELERILDICVKNNILVVSDEIHADIIFSGNRHICPATISKKAAGNMITLMSPSKTFNITGLSISSAVISDKKLREAFSTQTERLHISQTNVFGITAFEAAYTHGERWLTALLQYLENNRDHVLEFIARELPQLTAIKPESTFLMWINFEKLGMKQDKLNEFIIKKARLGLNDGAAFGTAGNGFMRLNFACPRETLDEGLSRLKNAVDNL</sequence>
<reference evidence="7 8" key="1">
    <citation type="journal article" date="2016" name="Nat. Commun.">
        <title>Thousands of microbial genomes shed light on interconnected biogeochemical processes in an aquifer system.</title>
        <authorList>
            <person name="Anantharaman K."/>
            <person name="Brown C.T."/>
            <person name="Hug L.A."/>
            <person name="Sharon I."/>
            <person name="Castelle C.J."/>
            <person name="Probst A.J."/>
            <person name="Thomas B.C."/>
            <person name="Singh A."/>
            <person name="Wilkins M.J."/>
            <person name="Karaoz U."/>
            <person name="Brodie E.L."/>
            <person name="Williams K.H."/>
            <person name="Hubbard S.S."/>
            <person name="Banfield J.F."/>
        </authorList>
    </citation>
    <scope>NUCLEOTIDE SEQUENCE [LARGE SCALE GENOMIC DNA]</scope>
</reference>
<evidence type="ECO:0000313" key="7">
    <source>
        <dbReference type="EMBL" id="OGM04853.1"/>
    </source>
</evidence>
<dbReference type="EC" id="4.4.1.13" evidence="2"/>
<evidence type="ECO:0000313" key="8">
    <source>
        <dbReference type="Proteomes" id="UP000178735"/>
    </source>
</evidence>